<organism evidence="1 2">
    <name type="scientific">Trifolium medium</name>
    <dbReference type="NCBI Taxonomy" id="97028"/>
    <lineage>
        <taxon>Eukaryota</taxon>
        <taxon>Viridiplantae</taxon>
        <taxon>Streptophyta</taxon>
        <taxon>Embryophyta</taxon>
        <taxon>Tracheophyta</taxon>
        <taxon>Spermatophyta</taxon>
        <taxon>Magnoliopsida</taxon>
        <taxon>eudicotyledons</taxon>
        <taxon>Gunneridae</taxon>
        <taxon>Pentapetalae</taxon>
        <taxon>rosids</taxon>
        <taxon>fabids</taxon>
        <taxon>Fabales</taxon>
        <taxon>Fabaceae</taxon>
        <taxon>Papilionoideae</taxon>
        <taxon>50 kb inversion clade</taxon>
        <taxon>NPAAA clade</taxon>
        <taxon>Hologalegina</taxon>
        <taxon>IRL clade</taxon>
        <taxon>Trifolieae</taxon>
        <taxon>Trifolium</taxon>
    </lineage>
</organism>
<proteinExistence type="predicted"/>
<name>A0A392T1M7_9FABA</name>
<dbReference type="EMBL" id="LXQA010489619">
    <property type="protein sequence ID" value="MCI55041.1"/>
    <property type="molecule type" value="Genomic_DNA"/>
</dbReference>
<evidence type="ECO:0000313" key="1">
    <source>
        <dbReference type="EMBL" id="MCI55041.1"/>
    </source>
</evidence>
<feature type="non-terminal residue" evidence="1">
    <location>
        <position position="1"/>
    </location>
</feature>
<reference evidence="1 2" key="1">
    <citation type="journal article" date="2018" name="Front. Plant Sci.">
        <title>Red Clover (Trifolium pratense) and Zigzag Clover (T. medium) - A Picture of Genomic Similarities and Differences.</title>
        <authorList>
            <person name="Dluhosova J."/>
            <person name="Istvanek J."/>
            <person name="Nedelnik J."/>
            <person name="Repkova J."/>
        </authorList>
    </citation>
    <scope>NUCLEOTIDE SEQUENCE [LARGE SCALE GENOMIC DNA]</scope>
    <source>
        <strain evidence="2">cv. 10/8</strain>
        <tissue evidence="1">Leaf</tissue>
    </source>
</reference>
<protein>
    <submittedName>
        <fullName evidence="1">Uncharacterized protein</fullName>
    </submittedName>
</protein>
<evidence type="ECO:0000313" key="2">
    <source>
        <dbReference type="Proteomes" id="UP000265520"/>
    </source>
</evidence>
<dbReference type="AlphaFoldDB" id="A0A392T1M7"/>
<sequence length="35" mass="4092">FKAPPWRVLFVLAQRRKKRKVGDDHVSSSGWLVQV</sequence>
<keyword evidence="2" id="KW-1185">Reference proteome</keyword>
<accession>A0A392T1M7</accession>
<dbReference type="Proteomes" id="UP000265520">
    <property type="component" value="Unassembled WGS sequence"/>
</dbReference>
<comment type="caution">
    <text evidence="1">The sequence shown here is derived from an EMBL/GenBank/DDBJ whole genome shotgun (WGS) entry which is preliminary data.</text>
</comment>